<accession>K2MX12</accession>
<sequence length="113" mass="12574">MERAVQKPVTTRVWEPDPYDVAASEIIEACAAIAFLGECDYLAGRIEALERSVSRGLYELGLAFDLTTILRSTGLINRSHLDCSASRTIGYSQLVNRLTYLYNVETDTLQIIS</sequence>
<evidence type="ECO:0000313" key="1">
    <source>
        <dbReference type="EMBL" id="EKF39808.1"/>
    </source>
</evidence>
<dbReference type="STRING" id="721133.SAMN05216176_1102"/>
<evidence type="ECO:0000313" key="2">
    <source>
        <dbReference type="Proteomes" id="UP000007374"/>
    </source>
</evidence>
<dbReference type="Proteomes" id="UP000007374">
    <property type="component" value="Unassembled WGS sequence"/>
</dbReference>
<name>K2MX12_9HYPH</name>
<protein>
    <submittedName>
        <fullName evidence="1">Uncharacterized protein</fullName>
    </submittedName>
</protein>
<reference evidence="1 2" key="1">
    <citation type="journal article" date="2012" name="J. Bacteriol.">
        <title>Genome Sequence of Nitratireductor indicus Type Strain C115.</title>
        <authorList>
            <person name="Lai Q."/>
            <person name="Li G."/>
            <person name="Yu Z."/>
            <person name="Shao Z."/>
        </authorList>
    </citation>
    <scope>NUCLEOTIDE SEQUENCE [LARGE SCALE GENOMIC DNA]</scope>
    <source>
        <strain evidence="1 2">C115</strain>
    </source>
</reference>
<proteinExistence type="predicted"/>
<dbReference type="EMBL" id="AMSI01000046">
    <property type="protein sequence ID" value="EKF39808.1"/>
    <property type="molecule type" value="Genomic_DNA"/>
</dbReference>
<keyword evidence="2" id="KW-1185">Reference proteome</keyword>
<dbReference type="AlphaFoldDB" id="K2MX12"/>
<organism evidence="1 2">
    <name type="scientific">Nitratireductor indicus C115</name>
    <dbReference type="NCBI Taxonomy" id="1231190"/>
    <lineage>
        <taxon>Bacteria</taxon>
        <taxon>Pseudomonadati</taxon>
        <taxon>Pseudomonadota</taxon>
        <taxon>Alphaproteobacteria</taxon>
        <taxon>Hyphomicrobiales</taxon>
        <taxon>Phyllobacteriaceae</taxon>
        <taxon>Nitratireductor</taxon>
    </lineage>
</organism>
<comment type="caution">
    <text evidence="1">The sequence shown here is derived from an EMBL/GenBank/DDBJ whole genome shotgun (WGS) entry which is preliminary data.</text>
</comment>
<gene>
    <name evidence="1" type="ORF">NA8A_24029</name>
</gene>